<name>A0AAD5BMK9_AMBAR</name>
<dbReference type="PANTHER" id="PTHR11926">
    <property type="entry name" value="GLUCOSYL/GLUCURONOSYL TRANSFERASES"/>
    <property type="match status" value="1"/>
</dbReference>
<dbReference type="GO" id="GO:0080043">
    <property type="term" value="F:quercetin 3-O-glucosyltransferase activity"/>
    <property type="evidence" value="ECO:0007669"/>
    <property type="project" value="TreeGrafter"/>
</dbReference>
<gene>
    <name evidence="2" type="ORF">M8C21_010947</name>
</gene>
<keyword evidence="3" id="KW-1185">Reference proteome</keyword>
<dbReference type="Proteomes" id="UP001206925">
    <property type="component" value="Unassembled WGS sequence"/>
</dbReference>
<evidence type="ECO:0000313" key="2">
    <source>
        <dbReference type="EMBL" id="KAI7725879.1"/>
    </source>
</evidence>
<reference evidence="2" key="1">
    <citation type="submission" date="2022-06" db="EMBL/GenBank/DDBJ databases">
        <title>Uncovering the hologenomic basis of an extraordinary plant invasion.</title>
        <authorList>
            <person name="Bieker V.C."/>
            <person name="Martin M.D."/>
            <person name="Gilbert T."/>
            <person name="Hodgins K."/>
            <person name="Battlay P."/>
            <person name="Petersen B."/>
            <person name="Wilson J."/>
        </authorList>
    </citation>
    <scope>NUCLEOTIDE SEQUENCE</scope>
    <source>
        <strain evidence="2">AA19_3_7</strain>
        <tissue evidence="2">Leaf</tissue>
    </source>
</reference>
<dbReference type="EMBL" id="JAMZMK010011838">
    <property type="protein sequence ID" value="KAI7725879.1"/>
    <property type="molecule type" value="Genomic_DNA"/>
</dbReference>
<protein>
    <submittedName>
        <fullName evidence="2">Uncharacterized protein</fullName>
    </submittedName>
</protein>
<organism evidence="2 3">
    <name type="scientific">Ambrosia artemisiifolia</name>
    <name type="common">Common ragweed</name>
    <dbReference type="NCBI Taxonomy" id="4212"/>
    <lineage>
        <taxon>Eukaryota</taxon>
        <taxon>Viridiplantae</taxon>
        <taxon>Streptophyta</taxon>
        <taxon>Embryophyta</taxon>
        <taxon>Tracheophyta</taxon>
        <taxon>Spermatophyta</taxon>
        <taxon>Magnoliopsida</taxon>
        <taxon>eudicotyledons</taxon>
        <taxon>Gunneridae</taxon>
        <taxon>Pentapetalae</taxon>
        <taxon>asterids</taxon>
        <taxon>campanulids</taxon>
        <taxon>Asterales</taxon>
        <taxon>Asteraceae</taxon>
        <taxon>Asteroideae</taxon>
        <taxon>Heliantheae alliance</taxon>
        <taxon>Heliantheae</taxon>
        <taxon>Ambrosia</taxon>
    </lineage>
</organism>
<accession>A0AAD5BMK9</accession>
<dbReference type="SUPFAM" id="SSF53756">
    <property type="entry name" value="UDP-Glycosyltransferase/glycogen phosphorylase"/>
    <property type="match status" value="1"/>
</dbReference>
<comment type="caution">
    <text evidence="2">The sequence shown here is derived from an EMBL/GenBank/DDBJ whole genome shotgun (WGS) entry which is preliminary data.</text>
</comment>
<evidence type="ECO:0000256" key="1">
    <source>
        <dbReference type="ARBA" id="ARBA00009995"/>
    </source>
</evidence>
<dbReference type="Gene3D" id="3.40.50.2000">
    <property type="entry name" value="Glycogen Phosphorylase B"/>
    <property type="match status" value="4"/>
</dbReference>
<dbReference type="AlphaFoldDB" id="A0AAD5BMK9"/>
<dbReference type="PANTHER" id="PTHR11926:SF1361">
    <property type="entry name" value="CROCETIN GLUCOSYLTRANSFERASE"/>
    <property type="match status" value="1"/>
</dbReference>
<evidence type="ECO:0000313" key="3">
    <source>
        <dbReference type="Proteomes" id="UP001206925"/>
    </source>
</evidence>
<sequence>FISNFATNGAHSVAQTITFTVAADQPFHHLVYTSGIPWAAKVAHSYKHKSSLLWCQPATVLNIYYYYFNGYEDLISNNKNNSSFLIKLPGLPPLTMDDLPSFLSPSRLKEHDFMMQVLKDHVDALKTAPRIPELEVESIKAIEQVEFLPIGPLIRSDGKEKDGCIRWLDTNPEASVVYVAFGSQAILSMEQVEEIAIGLLASGRPFLWVIRDRVRVQRRQGDGVVERKEIDSCVKMVMAGDDGGDIRRNAYKWRDLATEALNTNRSSTVNLQAFLDDA</sequence>
<dbReference type="GO" id="GO:0080044">
    <property type="term" value="F:quercetin 7-O-glucosyltransferase activity"/>
    <property type="evidence" value="ECO:0007669"/>
    <property type="project" value="TreeGrafter"/>
</dbReference>
<comment type="similarity">
    <text evidence="1">Belongs to the UDP-glycosyltransferase family.</text>
</comment>
<feature type="non-terminal residue" evidence="2">
    <location>
        <position position="278"/>
    </location>
</feature>
<proteinExistence type="inferred from homology"/>